<dbReference type="PROSITE" id="PS50142">
    <property type="entry name" value="RNASE_3_2"/>
    <property type="match status" value="1"/>
</dbReference>
<dbReference type="PANTHER" id="PTHR11207:SF0">
    <property type="entry name" value="RIBONUCLEASE 3"/>
    <property type="match status" value="1"/>
</dbReference>
<organism evidence="13 14">
    <name type="scientific">Kiritimatiella glycovorans</name>
    <dbReference type="NCBI Taxonomy" id="1307763"/>
    <lineage>
        <taxon>Bacteria</taxon>
        <taxon>Pseudomonadati</taxon>
        <taxon>Kiritimatiellota</taxon>
        <taxon>Kiritimatiellia</taxon>
        <taxon>Kiritimatiellales</taxon>
        <taxon>Kiritimatiellaceae</taxon>
        <taxon>Kiritimatiella</taxon>
    </lineage>
</organism>
<keyword evidence="5 9" id="KW-0540">Nuclease</keyword>
<dbReference type="GO" id="GO:0005737">
    <property type="term" value="C:cytoplasm"/>
    <property type="evidence" value="ECO:0007669"/>
    <property type="project" value="UniProtKB-SubCell"/>
</dbReference>
<keyword evidence="9" id="KW-0819">tRNA processing</keyword>
<evidence type="ECO:0000256" key="1">
    <source>
        <dbReference type="ARBA" id="ARBA00000109"/>
    </source>
</evidence>
<dbReference type="Proteomes" id="UP000035268">
    <property type="component" value="Chromosome"/>
</dbReference>
<accession>A0A0G3EJD6</accession>
<dbReference type="GO" id="GO:0004525">
    <property type="term" value="F:ribonuclease III activity"/>
    <property type="evidence" value="ECO:0007669"/>
    <property type="project" value="UniProtKB-UniRule"/>
</dbReference>
<reference evidence="14" key="1">
    <citation type="submission" date="2015-02" db="EMBL/GenBank/DDBJ databases">
        <title>Description and complete genome sequence of the first cultured representative of the subdivision 5 of the Verrucomicrobia phylum.</title>
        <authorList>
            <person name="Spring S."/>
            <person name="Bunk B."/>
            <person name="Sproer C."/>
            <person name="Klenk H.-P."/>
        </authorList>
    </citation>
    <scope>NUCLEOTIDE SEQUENCE [LARGE SCALE GENOMIC DNA]</scope>
    <source>
        <strain evidence="14">L21-Fru-AB</strain>
    </source>
</reference>
<dbReference type="InterPro" id="IPR000999">
    <property type="entry name" value="RNase_III_dom"/>
</dbReference>
<keyword evidence="9" id="KW-0460">Magnesium</keyword>
<dbReference type="GO" id="GO:0008033">
    <property type="term" value="P:tRNA processing"/>
    <property type="evidence" value="ECO:0007669"/>
    <property type="project" value="UniProtKB-KW"/>
</dbReference>
<dbReference type="GO" id="GO:0046872">
    <property type="term" value="F:metal ion binding"/>
    <property type="evidence" value="ECO:0007669"/>
    <property type="project" value="UniProtKB-KW"/>
</dbReference>
<evidence type="ECO:0000313" key="14">
    <source>
        <dbReference type="Proteomes" id="UP000035268"/>
    </source>
</evidence>
<dbReference type="Gene3D" id="3.30.160.20">
    <property type="match status" value="1"/>
</dbReference>
<dbReference type="GO" id="GO:0003725">
    <property type="term" value="F:double-stranded RNA binding"/>
    <property type="evidence" value="ECO:0007669"/>
    <property type="project" value="TreeGrafter"/>
</dbReference>
<gene>
    <name evidence="9 13" type="primary">rnc</name>
    <name evidence="13" type="ORF">L21SP4_01030</name>
</gene>
<dbReference type="PANTHER" id="PTHR11207">
    <property type="entry name" value="RIBONUCLEASE III"/>
    <property type="match status" value="1"/>
</dbReference>
<keyword evidence="14" id="KW-1185">Reference proteome</keyword>
<dbReference type="FunFam" id="1.10.1520.10:FF:000001">
    <property type="entry name" value="Ribonuclease 3"/>
    <property type="match status" value="1"/>
</dbReference>
<keyword evidence="9" id="KW-0479">Metal-binding</keyword>
<dbReference type="CDD" id="cd10845">
    <property type="entry name" value="DSRM_RNAse_III_family"/>
    <property type="match status" value="1"/>
</dbReference>
<feature type="active site" evidence="9">
    <location>
        <position position="52"/>
    </location>
</feature>
<protein>
    <recommendedName>
        <fullName evidence="9">Ribonuclease 3</fullName>
        <ecNumber evidence="9">3.1.26.3</ecNumber>
    </recommendedName>
    <alternativeName>
        <fullName evidence="9">Ribonuclease III</fullName>
        <shortName evidence="9">RNase III</shortName>
    </alternativeName>
</protein>
<dbReference type="SMART" id="SM00358">
    <property type="entry name" value="DSRM"/>
    <property type="match status" value="1"/>
</dbReference>
<comment type="similarity">
    <text evidence="2">Belongs to the ribonuclease III family.</text>
</comment>
<dbReference type="GO" id="GO:0006364">
    <property type="term" value="P:rRNA processing"/>
    <property type="evidence" value="ECO:0007669"/>
    <property type="project" value="UniProtKB-UniRule"/>
</dbReference>
<feature type="domain" description="DRBM" evidence="11">
    <location>
        <begin position="162"/>
        <end position="231"/>
    </location>
</feature>
<dbReference type="STRING" id="1307763.L21SP4_01030"/>
<comment type="subcellular location">
    <subcellularLocation>
        <location evidence="9">Cytoplasm</location>
    </subcellularLocation>
</comment>
<dbReference type="PROSITE" id="PS50137">
    <property type="entry name" value="DS_RBD"/>
    <property type="match status" value="1"/>
</dbReference>
<dbReference type="OrthoDB" id="9805026at2"/>
<dbReference type="PROSITE" id="PS00517">
    <property type="entry name" value="RNASE_3_1"/>
    <property type="match status" value="1"/>
</dbReference>
<comment type="subunit">
    <text evidence="9">Homodimer.</text>
</comment>
<comment type="cofactor">
    <cofactor evidence="9">
        <name>Mg(2+)</name>
        <dbReference type="ChEBI" id="CHEBI:18420"/>
    </cofactor>
</comment>
<evidence type="ECO:0000313" key="13">
    <source>
        <dbReference type="EMBL" id="AKJ64289.1"/>
    </source>
</evidence>
<feature type="region of interest" description="Disordered" evidence="10">
    <location>
        <begin position="202"/>
        <end position="249"/>
    </location>
</feature>
<dbReference type="NCBIfam" id="TIGR02191">
    <property type="entry name" value="RNaseIII"/>
    <property type="match status" value="1"/>
</dbReference>
<evidence type="ECO:0000256" key="7">
    <source>
        <dbReference type="ARBA" id="ARBA00022801"/>
    </source>
</evidence>
<dbReference type="Pfam" id="PF14622">
    <property type="entry name" value="Ribonucleas_3_3"/>
    <property type="match status" value="1"/>
</dbReference>
<dbReference type="SUPFAM" id="SSF54768">
    <property type="entry name" value="dsRNA-binding domain-like"/>
    <property type="match status" value="1"/>
</dbReference>
<feature type="active site" evidence="9">
    <location>
        <position position="124"/>
    </location>
</feature>
<evidence type="ECO:0000259" key="12">
    <source>
        <dbReference type="PROSITE" id="PS50142"/>
    </source>
</evidence>
<dbReference type="InterPro" id="IPR036389">
    <property type="entry name" value="RNase_III_sf"/>
</dbReference>
<sequence>MNETHPFPDLEQQIGYRFADPDLLQRALTHPSWRHEQPAPARDNQRLEFLGDGVINLLAAEFVFHDQPDDDEGEMTKRRSALTRDDILAELGRELGLGELLRLGRGEEEHGGRNRASSLADAVEAMFGAVWLDGGTEAAREVFRRVLPALRRILQHPESWSDPKGMLQHFAHRGGRGLPQYRVLSQRGPEHRPEFEVEVRLDGEPCGRGCGPSKREAEKEAARAALSEKTPRAPQDLSRQGETTGPEPS</sequence>
<dbReference type="Gene3D" id="1.10.1520.10">
    <property type="entry name" value="Ribonuclease III domain"/>
    <property type="match status" value="1"/>
</dbReference>
<evidence type="ECO:0000256" key="2">
    <source>
        <dbReference type="ARBA" id="ARBA00010183"/>
    </source>
</evidence>
<dbReference type="SUPFAM" id="SSF69065">
    <property type="entry name" value="RNase III domain-like"/>
    <property type="match status" value="1"/>
</dbReference>
<dbReference type="RefSeq" id="WP_052881642.1">
    <property type="nucleotide sequence ID" value="NZ_CP010904.1"/>
</dbReference>
<evidence type="ECO:0000259" key="11">
    <source>
        <dbReference type="PROSITE" id="PS50137"/>
    </source>
</evidence>
<dbReference type="Pfam" id="PF00035">
    <property type="entry name" value="dsrm"/>
    <property type="match status" value="1"/>
</dbReference>
<dbReference type="GO" id="GO:0019843">
    <property type="term" value="F:rRNA binding"/>
    <property type="evidence" value="ECO:0007669"/>
    <property type="project" value="UniProtKB-KW"/>
</dbReference>
<dbReference type="AlphaFoldDB" id="A0A0G3EJD6"/>
<feature type="binding site" evidence="9">
    <location>
        <position position="121"/>
    </location>
    <ligand>
        <name>Mg(2+)</name>
        <dbReference type="ChEBI" id="CHEBI:18420"/>
    </ligand>
</feature>
<dbReference type="HAMAP" id="MF_00104">
    <property type="entry name" value="RNase_III"/>
    <property type="match status" value="1"/>
</dbReference>
<evidence type="ECO:0000256" key="9">
    <source>
        <dbReference type="HAMAP-Rule" id="MF_00104"/>
    </source>
</evidence>
<dbReference type="CDD" id="cd00593">
    <property type="entry name" value="RIBOc"/>
    <property type="match status" value="1"/>
</dbReference>
<feature type="binding site" evidence="9">
    <location>
        <position position="48"/>
    </location>
    <ligand>
        <name>Mg(2+)</name>
        <dbReference type="ChEBI" id="CHEBI:18420"/>
    </ligand>
</feature>
<reference evidence="13 14" key="2">
    <citation type="journal article" date="2016" name="ISME J.">
        <title>Characterization of the first cultured representative of Verrucomicrobia subdivision 5 indicates the proposal of a novel phylum.</title>
        <authorList>
            <person name="Spring S."/>
            <person name="Bunk B."/>
            <person name="Sproer C."/>
            <person name="Schumann P."/>
            <person name="Rohde M."/>
            <person name="Tindall B.J."/>
            <person name="Klenk H.P."/>
        </authorList>
    </citation>
    <scope>NUCLEOTIDE SEQUENCE [LARGE SCALE GENOMIC DNA]</scope>
    <source>
        <strain evidence="13 14">L21-Fru-AB</strain>
    </source>
</reference>
<dbReference type="PATRIC" id="fig|1609981.3.peg.1080"/>
<evidence type="ECO:0000256" key="6">
    <source>
        <dbReference type="ARBA" id="ARBA00022759"/>
    </source>
</evidence>
<name>A0A0G3EJD6_9BACT</name>
<keyword evidence="8 9" id="KW-0694">RNA-binding</keyword>
<feature type="domain" description="RNase III" evidence="12">
    <location>
        <begin position="7"/>
        <end position="135"/>
    </location>
</feature>
<dbReference type="InterPro" id="IPR014720">
    <property type="entry name" value="dsRBD_dom"/>
</dbReference>
<proteinExistence type="inferred from homology"/>
<keyword evidence="7 9" id="KW-0378">Hydrolase</keyword>
<evidence type="ECO:0000256" key="8">
    <source>
        <dbReference type="ARBA" id="ARBA00022884"/>
    </source>
</evidence>
<evidence type="ECO:0000256" key="4">
    <source>
        <dbReference type="ARBA" id="ARBA00022664"/>
    </source>
</evidence>
<dbReference type="KEGG" id="vbl:L21SP4_01030"/>
<dbReference type="GO" id="GO:0006397">
    <property type="term" value="P:mRNA processing"/>
    <property type="evidence" value="ECO:0007669"/>
    <property type="project" value="UniProtKB-UniRule"/>
</dbReference>
<comment type="catalytic activity">
    <reaction evidence="1 9">
        <text>Endonucleolytic cleavage to 5'-phosphomonoester.</text>
        <dbReference type="EC" id="3.1.26.3"/>
    </reaction>
</comment>
<keyword evidence="9" id="KW-0699">rRNA-binding</keyword>
<keyword evidence="6 9" id="KW-0255">Endonuclease</keyword>
<dbReference type="EMBL" id="CP010904">
    <property type="protein sequence ID" value="AKJ64289.1"/>
    <property type="molecule type" value="Genomic_DNA"/>
</dbReference>
<dbReference type="GO" id="GO:0010468">
    <property type="term" value="P:regulation of gene expression"/>
    <property type="evidence" value="ECO:0007669"/>
    <property type="project" value="TreeGrafter"/>
</dbReference>
<keyword evidence="4 9" id="KW-0507">mRNA processing</keyword>
<feature type="binding site" evidence="9">
    <location>
        <position position="124"/>
    </location>
    <ligand>
        <name>Mg(2+)</name>
        <dbReference type="ChEBI" id="CHEBI:18420"/>
    </ligand>
</feature>
<dbReference type="SMART" id="SM00535">
    <property type="entry name" value="RIBOc"/>
    <property type="match status" value="1"/>
</dbReference>
<dbReference type="EC" id="3.1.26.3" evidence="9"/>
<comment type="function">
    <text evidence="9">Digests double-stranded RNA. Involved in the processing of primary rRNA transcript to yield the immediate precursors to the large and small rRNAs (23S and 16S). Processes some mRNAs, and tRNAs when they are encoded in the rRNA operon. Processes pre-crRNA and tracrRNA of type II CRISPR loci if present in the organism.</text>
</comment>
<keyword evidence="9" id="KW-0963">Cytoplasm</keyword>
<keyword evidence="3 9" id="KW-0698">rRNA processing</keyword>
<evidence type="ECO:0000256" key="3">
    <source>
        <dbReference type="ARBA" id="ARBA00022552"/>
    </source>
</evidence>
<dbReference type="InterPro" id="IPR011907">
    <property type="entry name" value="RNase_III"/>
</dbReference>
<evidence type="ECO:0000256" key="5">
    <source>
        <dbReference type="ARBA" id="ARBA00022722"/>
    </source>
</evidence>
<evidence type="ECO:0000256" key="10">
    <source>
        <dbReference type="SAM" id="MobiDB-lite"/>
    </source>
</evidence>
<feature type="compositionally biased region" description="Basic and acidic residues" evidence="10">
    <location>
        <begin position="213"/>
        <end position="222"/>
    </location>
</feature>